<proteinExistence type="predicted"/>
<dbReference type="Pfam" id="PF13086">
    <property type="entry name" value="AAA_11"/>
    <property type="match status" value="1"/>
</dbReference>
<evidence type="ECO:0000259" key="4">
    <source>
        <dbReference type="Pfam" id="PF13086"/>
    </source>
</evidence>
<evidence type="ECO:0000256" key="1">
    <source>
        <dbReference type="ARBA" id="ARBA00022806"/>
    </source>
</evidence>
<keyword evidence="1 7" id="KW-0347">Helicase</keyword>
<evidence type="ECO:0000313" key="8">
    <source>
        <dbReference type="Proteomes" id="UP000053095"/>
    </source>
</evidence>
<feature type="domain" description="DNA2/NAM7 helicase helicase" evidence="4">
    <location>
        <begin position="303"/>
        <end position="670"/>
    </location>
</feature>
<keyword evidence="1 7" id="KW-0547">Nucleotide-binding</keyword>
<dbReference type="InterPro" id="IPR027417">
    <property type="entry name" value="P-loop_NTPase"/>
</dbReference>
<feature type="compositionally biased region" description="Basic residues" evidence="3">
    <location>
        <begin position="1"/>
        <end position="16"/>
    </location>
</feature>
<evidence type="ECO:0000259" key="6">
    <source>
        <dbReference type="Pfam" id="PF25396"/>
    </source>
</evidence>
<evidence type="ECO:0000256" key="2">
    <source>
        <dbReference type="SAM" id="Coils"/>
    </source>
</evidence>
<dbReference type="Proteomes" id="UP000053095">
    <property type="component" value="Unassembled WGS sequence"/>
</dbReference>
<feature type="domain" description="ZNFX1" evidence="6">
    <location>
        <begin position="126"/>
        <end position="233"/>
    </location>
</feature>
<dbReference type="EMBL" id="DF933814">
    <property type="protein sequence ID" value="GAM36551.1"/>
    <property type="molecule type" value="Genomic_DNA"/>
</dbReference>
<evidence type="ECO:0000313" key="7">
    <source>
        <dbReference type="EMBL" id="GAM36551.1"/>
    </source>
</evidence>
<dbReference type="Gene3D" id="3.40.50.300">
    <property type="entry name" value="P-loop containing nucleotide triphosphate hydrolases"/>
    <property type="match status" value="2"/>
</dbReference>
<keyword evidence="2" id="KW-0175">Coiled coil</keyword>
<organism evidence="7 8">
    <name type="scientific">Talaromyces pinophilus</name>
    <name type="common">Penicillium pinophilum</name>
    <dbReference type="NCBI Taxonomy" id="128442"/>
    <lineage>
        <taxon>Eukaryota</taxon>
        <taxon>Fungi</taxon>
        <taxon>Dikarya</taxon>
        <taxon>Ascomycota</taxon>
        <taxon>Pezizomycotina</taxon>
        <taxon>Eurotiomycetes</taxon>
        <taxon>Eurotiomycetidae</taxon>
        <taxon>Eurotiales</taxon>
        <taxon>Trichocomaceae</taxon>
        <taxon>Talaromyces</taxon>
        <taxon>Talaromyces sect. Talaromyces</taxon>
    </lineage>
</organism>
<keyword evidence="8" id="KW-1185">Reference proteome</keyword>
<dbReference type="SUPFAM" id="SSF52540">
    <property type="entry name" value="P-loop containing nucleoside triphosphate hydrolases"/>
    <property type="match status" value="1"/>
</dbReference>
<reference evidence="8" key="1">
    <citation type="journal article" date="2015" name="Genome Announc.">
        <title>Draft genome sequence of Talaromyces cellulolyticus strain Y-94, a source of lignocellulosic biomass-degrading enzymes.</title>
        <authorList>
            <person name="Fujii T."/>
            <person name="Koike H."/>
            <person name="Sawayama S."/>
            <person name="Yano S."/>
            <person name="Inoue H."/>
        </authorList>
    </citation>
    <scope>NUCLEOTIDE SEQUENCE [LARGE SCALE GENOMIC DNA]</scope>
    <source>
        <strain evidence="8">Y-94</strain>
    </source>
</reference>
<dbReference type="InterPro" id="IPR047187">
    <property type="entry name" value="SF1_C_Upf1"/>
</dbReference>
<gene>
    <name evidence="7" type="ORF">TCE0_018f05721</name>
</gene>
<dbReference type="CDD" id="cd06008">
    <property type="entry name" value="NF-X1-zinc-finger"/>
    <property type="match status" value="2"/>
</dbReference>
<evidence type="ECO:0000259" key="5">
    <source>
        <dbReference type="Pfam" id="PF13087"/>
    </source>
</evidence>
<dbReference type="FunFam" id="3.40.50.300:FF:001366">
    <property type="entry name" value="ATP binding protein, putative"/>
    <property type="match status" value="1"/>
</dbReference>
<dbReference type="Pfam" id="PF25396">
    <property type="entry name" value="ZNFX1"/>
    <property type="match status" value="1"/>
</dbReference>
<keyword evidence="1 7" id="KW-0378">Hydrolase</keyword>
<dbReference type="GO" id="GO:0031048">
    <property type="term" value="P:regulatory ncRNA-mediated heterochromatin formation"/>
    <property type="evidence" value="ECO:0007669"/>
    <property type="project" value="TreeGrafter"/>
</dbReference>
<dbReference type="CDD" id="cd18808">
    <property type="entry name" value="SF1_C_Upf1"/>
    <property type="match status" value="1"/>
</dbReference>
<dbReference type="InterPro" id="IPR041679">
    <property type="entry name" value="DNA2/NAM7-like_C"/>
</dbReference>
<feature type="domain" description="DNA2/NAM7 helicase-like C-terminal" evidence="5">
    <location>
        <begin position="685"/>
        <end position="870"/>
    </location>
</feature>
<dbReference type="GO" id="GO:0031380">
    <property type="term" value="C:nuclear RNA-directed RNA polymerase complex"/>
    <property type="evidence" value="ECO:0007669"/>
    <property type="project" value="TreeGrafter"/>
</dbReference>
<dbReference type="PANTHER" id="PTHR10887">
    <property type="entry name" value="DNA2/NAM7 HELICASE FAMILY"/>
    <property type="match status" value="1"/>
</dbReference>
<feature type="region of interest" description="Disordered" evidence="3">
    <location>
        <begin position="1094"/>
        <end position="1140"/>
    </location>
</feature>
<dbReference type="AlphaFoldDB" id="A0A510NWC0"/>
<feature type="compositionally biased region" description="Polar residues" evidence="3">
    <location>
        <begin position="1098"/>
        <end position="1108"/>
    </location>
</feature>
<dbReference type="Pfam" id="PF13087">
    <property type="entry name" value="AAA_12"/>
    <property type="match status" value="1"/>
</dbReference>
<feature type="region of interest" description="Disordered" evidence="3">
    <location>
        <begin position="1"/>
        <end position="35"/>
    </location>
</feature>
<dbReference type="InterPro" id="IPR045055">
    <property type="entry name" value="DNA2/NAM7-like"/>
</dbReference>
<dbReference type="PANTHER" id="PTHR10887:SF341">
    <property type="entry name" value="NFX1-TYPE ZINC FINGER-CONTAINING PROTEIN 1"/>
    <property type="match status" value="1"/>
</dbReference>
<protein>
    <submittedName>
        <fullName evidence="7">Helicase</fullName>
    </submittedName>
</protein>
<sequence>MKRTKTPKASKNRPRRGSFGPSPTRPETVNKANPDIGKYVQKTLKLDNRESWLSYPELPTAKEIMGQTNAIDLEENIIDLPTNQIDERWESSKAYLSAHYELLREDSVALLRDAVALVRDEPSMTDTQEICIYEKVYITGITLSPKGVATKISFSTARAGKNIVWEYSSRLITGSMVALSPAEDCFQTRCLVAVVAARPLEQLKSRPRQIDIFFADTNNAPFDPQQEWIMVQPRSGYFESNRHTMKTLQVMNNEVFPFSEHICSLKPDIGHPAYVEENSQIKLFSNDYIDILSDWPSEPQNDLDDSQWEALHQILTKRLAIIQGPPGTGKTHVSVSALRLFISNWKSKDPPIVVAAHTNHALDQLLNHVSAFVPDYIRLGGRSLDDNVKKRTLFEVSKGTSVPRLHGSILPFIRQKFDNLRETMAELLAAFSGEDMLEPLPADFFLQHGAITKKQYELLCEGANGWTGSSTEPMSIWLGDAFTNHRVSYDDDSFKQEEDEADLEYEQLKELEQEQDYLDDELEALKGPFLPLREPFVGLGDTDEAGEIEIDIEDLWQIPPGSRGSVYNALRQRAKAHLLSMFQQNALKYNAAAIDRQIGKWEHDFVVLKDAKLIGMTTTGLSKYRALVSALKPKIIMIEEAAETIEAPITAACVESLEHLILVGDHKQLQGSCSIKELEDEPYFLNVSMFERLVKNGVDFRTLTLQRRMVPAIRRLLTPIYDNIQDHETVNELAKVPAMGDLRAFFFSHNWKENSDSLLSKYNQNEALMVATFFVYLVLAGVDSSHITVLTFYNGQKKKILKLLRSNRHLQGRHLKVCTVDSYQGEENEIVLLSLVRSSEQNGIGFLKVENRVCVALSRARRGFYMFGNAEHLANESPLWMKVIRIMAEEDPETTCIARYIPLICEKHANKEFVELPEEMAELTGGCGRPCKEILSCGHVCTLRCHNFDHSRIECQTTCGRSLSCGHTCANICSAEECMCSVCGRRARNPNFIGQKPVLPTTSNTHQQANQNKKSSVSYVEKARLAAYQQFANGGVKEHDRHLAETMQAESAQDLLARLDAEAEANLFADDKLEDFELGIVARESAAGIVSEVGMEGGSTTNSNNGTPSRKRWVDAYDPSQGMKKMTDSTSQMSLLDLSD</sequence>
<accession>A0A510NWC0</accession>
<dbReference type="InterPro" id="IPR041677">
    <property type="entry name" value="DNA2/NAM7_AAA_11"/>
</dbReference>
<keyword evidence="1 7" id="KW-0067">ATP-binding</keyword>
<name>A0A510NWC0_TALPI</name>
<evidence type="ECO:0000256" key="3">
    <source>
        <dbReference type="SAM" id="MobiDB-lite"/>
    </source>
</evidence>
<dbReference type="GO" id="GO:0004386">
    <property type="term" value="F:helicase activity"/>
    <property type="evidence" value="ECO:0007669"/>
    <property type="project" value="UniProtKB-KW"/>
</dbReference>
<dbReference type="InterPro" id="IPR057373">
    <property type="entry name" value="ZNFX1"/>
</dbReference>
<feature type="coiled-coil region" evidence="2">
    <location>
        <begin position="494"/>
        <end position="521"/>
    </location>
</feature>